<proteinExistence type="predicted"/>
<evidence type="ECO:0000313" key="2">
    <source>
        <dbReference type="Proteomes" id="UP000824533"/>
    </source>
</evidence>
<keyword evidence="2" id="KW-1185">Reference proteome</keyword>
<reference evidence="1 2" key="1">
    <citation type="journal article" date="2021" name="Front. Genet.">
        <title>Chromosome-Level Genome Assembly Reveals Significant Gene Expansion in the Toll and IMD Signaling Pathways of Dendrolimus kikuchii.</title>
        <authorList>
            <person name="Zhou J."/>
            <person name="Wu P."/>
            <person name="Xiong Z."/>
            <person name="Liu N."/>
            <person name="Zhao N."/>
            <person name="Ji M."/>
            <person name="Qiu Y."/>
            <person name="Yang B."/>
        </authorList>
    </citation>
    <scope>NUCLEOTIDE SEQUENCE [LARGE SCALE GENOMIC DNA]</scope>
    <source>
        <strain evidence="1">Ann1</strain>
    </source>
</reference>
<accession>A0ACC1CRY1</accession>
<protein>
    <submittedName>
        <fullName evidence="1">Uncharacterized protein</fullName>
    </submittedName>
</protein>
<comment type="caution">
    <text evidence="1">The sequence shown here is derived from an EMBL/GenBank/DDBJ whole genome shotgun (WGS) entry which is preliminary data.</text>
</comment>
<dbReference type="Proteomes" id="UP000824533">
    <property type="component" value="Linkage Group LG18"/>
</dbReference>
<organism evidence="1 2">
    <name type="scientific">Dendrolimus kikuchii</name>
    <dbReference type="NCBI Taxonomy" id="765133"/>
    <lineage>
        <taxon>Eukaryota</taxon>
        <taxon>Metazoa</taxon>
        <taxon>Ecdysozoa</taxon>
        <taxon>Arthropoda</taxon>
        <taxon>Hexapoda</taxon>
        <taxon>Insecta</taxon>
        <taxon>Pterygota</taxon>
        <taxon>Neoptera</taxon>
        <taxon>Endopterygota</taxon>
        <taxon>Lepidoptera</taxon>
        <taxon>Glossata</taxon>
        <taxon>Ditrysia</taxon>
        <taxon>Bombycoidea</taxon>
        <taxon>Lasiocampidae</taxon>
        <taxon>Dendrolimus</taxon>
    </lineage>
</organism>
<gene>
    <name evidence="1" type="ORF">K1T71_010331</name>
</gene>
<sequence length="255" mass="28975">MAISENERTEALQDRQIVNSEERKKRRTDGCSVRVHCCRASAGSRSAAAARWRGGQPPAGRIRDAPQSGALSAHYHPAINKSRATTEEPSARLTPQEEERNGENYSRSTKLPKYTKNKATSLSSQTGKILLDKVNIVKRWKRYIESLYNGNGLNDEDIETEQSVEKDNLGPPILRTQFNRALHQIQMGKAPGEDVRTPGHSRACQNDPIFSRDETKSQIRAQYRVDYLQSLFKLRPLRPEYFEPSTLLLIGNWER</sequence>
<dbReference type="EMBL" id="CM034404">
    <property type="protein sequence ID" value="KAJ0174185.1"/>
    <property type="molecule type" value="Genomic_DNA"/>
</dbReference>
<name>A0ACC1CRY1_9NEOP</name>
<evidence type="ECO:0000313" key="1">
    <source>
        <dbReference type="EMBL" id="KAJ0174185.1"/>
    </source>
</evidence>